<keyword evidence="3" id="KW-1185">Reference proteome</keyword>
<feature type="compositionally biased region" description="Basic and acidic residues" evidence="1">
    <location>
        <begin position="1"/>
        <end position="12"/>
    </location>
</feature>
<feature type="region of interest" description="Disordered" evidence="1">
    <location>
        <begin position="1"/>
        <end position="31"/>
    </location>
</feature>
<dbReference type="AlphaFoldDB" id="A0A4Y7K425"/>
<evidence type="ECO:0000313" key="3">
    <source>
        <dbReference type="Proteomes" id="UP000316621"/>
    </source>
</evidence>
<name>A0A4Y7K425_PAPSO</name>
<dbReference type="Gramene" id="RZC67092">
    <property type="protein sequence ID" value="RZC67092"/>
    <property type="gene ID" value="C5167_010810"/>
</dbReference>
<dbReference type="Proteomes" id="UP000316621">
    <property type="component" value="Chromosome 6"/>
</dbReference>
<proteinExistence type="predicted"/>
<protein>
    <submittedName>
        <fullName evidence="2">Uncharacterized protein</fullName>
    </submittedName>
</protein>
<gene>
    <name evidence="2" type="ORF">C5167_010810</name>
</gene>
<dbReference type="EMBL" id="CM010720">
    <property type="protein sequence ID" value="RZC67092.1"/>
    <property type="molecule type" value="Genomic_DNA"/>
</dbReference>
<feature type="compositionally biased region" description="Basic and acidic residues" evidence="1">
    <location>
        <begin position="19"/>
        <end position="31"/>
    </location>
</feature>
<organism evidence="2 3">
    <name type="scientific">Papaver somniferum</name>
    <name type="common">Opium poppy</name>
    <dbReference type="NCBI Taxonomy" id="3469"/>
    <lineage>
        <taxon>Eukaryota</taxon>
        <taxon>Viridiplantae</taxon>
        <taxon>Streptophyta</taxon>
        <taxon>Embryophyta</taxon>
        <taxon>Tracheophyta</taxon>
        <taxon>Spermatophyta</taxon>
        <taxon>Magnoliopsida</taxon>
        <taxon>Ranunculales</taxon>
        <taxon>Papaveraceae</taxon>
        <taxon>Papaveroideae</taxon>
        <taxon>Papaver</taxon>
    </lineage>
</organism>
<reference evidence="2 3" key="1">
    <citation type="journal article" date="2018" name="Science">
        <title>The opium poppy genome and morphinan production.</title>
        <authorList>
            <person name="Guo L."/>
            <person name="Winzer T."/>
            <person name="Yang X."/>
            <person name="Li Y."/>
            <person name="Ning Z."/>
            <person name="He Z."/>
            <person name="Teodor R."/>
            <person name="Lu Y."/>
            <person name="Bowser T.A."/>
            <person name="Graham I.A."/>
            <person name="Ye K."/>
        </authorList>
    </citation>
    <scope>NUCLEOTIDE SEQUENCE [LARGE SCALE GENOMIC DNA]</scope>
    <source>
        <strain evidence="3">cv. HN1</strain>
        <tissue evidence="2">Leaves</tissue>
    </source>
</reference>
<evidence type="ECO:0000313" key="2">
    <source>
        <dbReference type="EMBL" id="RZC67092.1"/>
    </source>
</evidence>
<evidence type="ECO:0000256" key="1">
    <source>
        <dbReference type="SAM" id="MobiDB-lite"/>
    </source>
</evidence>
<accession>A0A4Y7K425</accession>
<sequence>MFCSEEKRRGKGDLTSVRNQREEKDSGRGTNDKKHCFWSKEYMIASETKGLYTPVALTERGEILLWTVTVL</sequence>